<dbReference type="InterPro" id="IPR050214">
    <property type="entry name" value="Cys_Synth/Cystath_Beta-Synth"/>
</dbReference>
<evidence type="ECO:0000256" key="2">
    <source>
        <dbReference type="ARBA" id="ARBA00022898"/>
    </source>
</evidence>
<dbReference type="SUPFAM" id="SSF53686">
    <property type="entry name" value="Tryptophan synthase beta subunit-like PLP-dependent enzymes"/>
    <property type="match status" value="1"/>
</dbReference>
<comment type="cofactor">
    <cofactor evidence="1">
        <name>pyridoxal 5'-phosphate</name>
        <dbReference type="ChEBI" id="CHEBI:597326"/>
    </cofactor>
</comment>
<gene>
    <name evidence="4" type="ORF">GGR27_003893</name>
</gene>
<dbReference type="Pfam" id="PF00291">
    <property type="entry name" value="PALP"/>
    <property type="match status" value="1"/>
</dbReference>
<evidence type="ECO:0000256" key="1">
    <source>
        <dbReference type="ARBA" id="ARBA00001933"/>
    </source>
</evidence>
<dbReference type="Proteomes" id="UP000770785">
    <property type="component" value="Unassembled WGS sequence"/>
</dbReference>
<dbReference type="InterPro" id="IPR001926">
    <property type="entry name" value="TrpB-like_PALP"/>
</dbReference>
<dbReference type="RefSeq" id="WP_168040325.1">
    <property type="nucleotide sequence ID" value="NZ_JAATJH010000011.1"/>
</dbReference>
<dbReference type="EC" id="4.2.3.1" evidence="4"/>
<evidence type="ECO:0000259" key="3">
    <source>
        <dbReference type="Pfam" id="PF00291"/>
    </source>
</evidence>
<reference evidence="4 5" key="1">
    <citation type="submission" date="2020-03" db="EMBL/GenBank/DDBJ databases">
        <title>Genomic Encyclopedia of Type Strains, Phase IV (KMG-IV): sequencing the most valuable type-strain genomes for metagenomic binning, comparative biology and taxonomic classification.</title>
        <authorList>
            <person name="Goeker M."/>
        </authorList>
    </citation>
    <scope>NUCLEOTIDE SEQUENCE [LARGE SCALE GENOMIC DNA]</scope>
    <source>
        <strain evidence="4 5">DSM 105096</strain>
    </source>
</reference>
<dbReference type="PANTHER" id="PTHR10314">
    <property type="entry name" value="CYSTATHIONINE BETA-SYNTHASE"/>
    <property type="match status" value="1"/>
</dbReference>
<dbReference type="GO" id="GO:0004795">
    <property type="term" value="F:threonine synthase activity"/>
    <property type="evidence" value="ECO:0007669"/>
    <property type="project" value="UniProtKB-EC"/>
</dbReference>
<evidence type="ECO:0000313" key="5">
    <source>
        <dbReference type="Proteomes" id="UP000770785"/>
    </source>
</evidence>
<protein>
    <submittedName>
        <fullName evidence="4">Threonine synthase</fullName>
        <ecNumber evidence="4">4.2.3.1</ecNumber>
    </submittedName>
</protein>
<organism evidence="4 5">
    <name type="scientific">Neolewinella antarctica</name>
    <dbReference type="NCBI Taxonomy" id="442734"/>
    <lineage>
        <taxon>Bacteria</taxon>
        <taxon>Pseudomonadati</taxon>
        <taxon>Bacteroidota</taxon>
        <taxon>Saprospiria</taxon>
        <taxon>Saprospirales</taxon>
        <taxon>Lewinellaceae</taxon>
        <taxon>Neolewinella</taxon>
    </lineage>
</organism>
<keyword evidence="4" id="KW-0456">Lyase</keyword>
<name>A0ABX0XGU7_9BACT</name>
<sequence length="346" mass="37174">MTLRDNVTTAANTIGSLARESARIAADKNLASSDRAQAFRTIIAKEVGQTWMRPSKAFERDFGLENLYLKFEGDNPTGTQKDRIAFAQVAEALENGQNDVALATCGNYGVAVALACQLAGLNCHIFLPAGYHSDRLHEMEALGGKIYRPDGTYETVVAHSSLRAADEGWYNANPGGKNAQLQIEAYSGIGKELIADLGEAPATCAVPVSNGTLLAGIHHGTKAAGSTRYVAGSSTAKNPIVYSFRRGLTECVDLDPAKMKETRINEPLINWHSFDGQEALNALHASKGAAYNISDERMRKMTSYLANKEALRVLPASTAGLISLLRMHEEGVLGEGKHVAILTAKR</sequence>
<proteinExistence type="predicted"/>
<accession>A0ABX0XGU7</accession>
<dbReference type="NCBIfam" id="NF004996">
    <property type="entry name" value="PRK06381.1"/>
    <property type="match status" value="1"/>
</dbReference>
<comment type="caution">
    <text evidence="4">The sequence shown here is derived from an EMBL/GenBank/DDBJ whole genome shotgun (WGS) entry which is preliminary data.</text>
</comment>
<dbReference type="InterPro" id="IPR036052">
    <property type="entry name" value="TrpB-like_PALP_sf"/>
</dbReference>
<feature type="domain" description="Tryptophan synthase beta chain-like PALP" evidence="3">
    <location>
        <begin position="45"/>
        <end position="342"/>
    </location>
</feature>
<dbReference type="Gene3D" id="3.40.50.1100">
    <property type="match status" value="2"/>
</dbReference>
<dbReference type="EMBL" id="JAATJH010000011">
    <property type="protein sequence ID" value="NJC28370.1"/>
    <property type="molecule type" value="Genomic_DNA"/>
</dbReference>
<keyword evidence="2" id="KW-0663">Pyridoxal phosphate</keyword>
<evidence type="ECO:0000313" key="4">
    <source>
        <dbReference type="EMBL" id="NJC28370.1"/>
    </source>
</evidence>
<keyword evidence="5" id="KW-1185">Reference proteome</keyword>